<evidence type="ECO:0008006" key="5">
    <source>
        <dbReference type="Google" id="ProtNLM"/>
    </source>
</evidence>
<dbReference type="OrthoDB" id="1185779at2"/>
<dbReference type="EMBL" id="SETE01000004">
    <property type="protein sequence ID" value="RYM33268.1"/>
    <property type="molecule type" value="Genomic_DNA"/>
</dbReference>
<dbReference type="AlphaFoldDB" id="A0A4Q4KJX5"/>
<keyword evidence="2" id="KW-0812">Transmembrane</keyword>
<keyword evidence="2" id="KW-0472">Membrane</keyword>
<feature type="transmembrane region" description="Helical" evidence="2">
    <location>
        <begin position="33"/>
        <end position="51"/>
    </location>
</feature>
<keyword evidence="1" id="KW-0175">Coiled coil</keyword>
<keyword evidence="4" id="KW-1185">Reference proteome</keyword>
<name>A0A4Q4KJX5_9FLAO</name>
<sequence length="364" mass="42394">MKSINFKRRDIAVTESASEPKKVPKKPMNWDRLIYFLILSVILFFIVRYFVNNTFYIEAVGQVRFQNVKFRNTADSRIMEFHKGAGDEVKVGDSLFTYIDADQYGEMNLGFSLEGTYSTIQAKETKQSWIEREMYELEKDISIKQSMLNENQKLISFYTNQAKNIEEQVILDVVPKSEYTNTIDRRNRLIAENSATAAEIKIYEQQLKSLNSKLDLANEMGLSAQGNSKSGTNLDSLRKVFKSPMEGTITELYKSEFEVALKSENILSIHKPENVFIKAFFNQEDLKELRENDVVTLEFPDGTKSEGYIKKFYFSTYLIPVEFQNRYDPPTRTLSADIYPVNTEDLKKWRKFYKMRVTITKGKF</sequence>
<feature type="coiled-coil region" evidence="1">
    <location>
        <begin position="193"/>
        <end position="220"/>
    </location>
</feature>
<reference evidence="3 4" key="1">
    <citation type="submission" date="2019-02" db="EMBL/GenBank/DDBJ databases">
        <title>Genome sequence of the sea-ice species Brumimicrobium glaciale.</title>
        <authorList>
            <person name="Bowman J.P."/>
        </authorList>
    </citation>
    <scope>NUCLEOTIDE SEQUENCE [LARGE SCALE GENOMIC DNA]</scope>
    <source>
        <strain evidence="3 4">IC156</strain>
    </source>
</reference>
<comment type="caution">
    <text evidence="3">The sequence shown here is derived from an EMBL/GenBank/DDBJ whole genome shotgun (WGS) entry which is preliminary data.</text>
</comment>
<evidence type="ECO:0000256" key="2">
    <source>
        <dbReference type="SAM" id="Phobius"/>
    </source>
</evidence>
<evidence type="ECO:0000256" key="1">
    <source>
        <dbReference type="SAM" id="Coils"/>
    </source>
</evidence>
<evidence type="ECO:0000313" key="3">
    <source>
        <dbReference type="EMBL" id="RYM33268.1"/>
    </source>
</evidence>
<evidence type="ECO:0000313" key="4">
    <source>
        <dbReference type="Proteomes" id="UP000293952"/>
    </source>
</evidence>
<keyword evidence="2" id="KW-1133">Transmembrane helix</keyword>
<gene>
    <name evidence="3" type="ORF">ERX46_09995</name>
</gene>
<proteinExistence type="predicted"/>
<dbReference type="RefSeq" id="WP_130093729.1">
    <property type="nucleotide sequence ID" value="NZ_SETE01000004.1"/>
</dbReference>
<dbReference type="Proteomes" id="UP000293952">
    <property type="component" value="Unassembled WGS sequence"/>
</dbReference>
<accession>A0A4Q4KJX5</accession>
<organism evidence="3 4">
    <name type="scientific">Brumimicrobium glaciale</name>
    <dbReference type="NCBI Taxonomy" id="200475"/>
    <lineage>
        <taxon>Bacteria</taxon>
        <taxon>Pseudomonadati</taxon>
        <taxon>Bacteroidota</taxon>
        <taxon>Flavobacteriia</taxon>
        <taxon>Flavobacteriales</taxon>
        <taxon>Crocinitomicaceae</taxon>
        <taxon>Brumimicrobium</taxon>
    </lineage>
</organism>
<protein>
    <recommendedName>
        <fullName evidence="5">HlyD family efflux transporter periplasmic adaptor subunit</fullName>
    </recommendedName>
</protein>